<dbReference type="RefSeq" id="WP_004651007.1">
    <property type="nucleotide sequence ID" value="NZ_KB849176.1"/>
</dbReference>
<dbReference type="PATRIC" id="fig|1217715.3.peg.686"/>
<name>N8QGT6_9GAMM</name>
<proteinExistence type="predicted"/>
<comment type="caution">
    <text evidence="1">The sequence shown here is derived from an EMBL/GenBank/DDBJ whole genome shotgun (WGS) entry which is preliminary data.</text>
</comment>
<dbReference type="EMBL" id="APOH01000010">
    <property type="protein sequence ID" value="ENU20499.1"/>
    <property type="molecule type" value="Genomic_DNA"/>
</dbReference>
<dbReference type="Proteomes" id="UP000013086">
    <property type="component" value="Unassembled WGS sequence"/>
</dbReference>
<evidence type="ECO:0000313" key="1">
    <source>
        <dbReference type="EMBL" id="ENU20499.1"/>
    </source>
</evidence>
<dbReference type="HOGENOM" id="CLU_118432_0_0_6"/>
<protein>
    <submittedName>
        <fullName evidence="1">Uncharacterized protein</fullName>
    </submittedName>
</protein>
<evidence type="ECO:0000313" key="2">
    <source>
        <dbReference type="Proteomes" id="UP000013086"/>
    </source>
</evidence>
<accession>N8QGT6</accession>
<gene>
    <name evidence="1" type="ORF">F994_00725</name>
</gene>
<organism evidence="1 2">
    <name type="scientific">Acinetobacter bohemicus ANC 3994</name>
    <dbReference type="NCBI Taxonomy" id="1217715"/>
    <lineage>
        <taxon>Bacteria</taxon>
        <taxon>Pseudomonadati</taxon>
        <taxon>Pseudomonadota</taxon>
        <taxon>Gammaproteobacteria</taxon>
        <taxon>Moraxellales</taxon>
        <taxon>Moraxellaceae</taxon>
        <taxon>Acinetobacter</taxon>
    </lineage>
</organism>
<sequence>MNIKFVVIGLLIIGGLIFFNDRHYKSELEDQFRQAGQSAKVGTRVEVSSLSPYNDRAELLKNEYPHMTVSITLEDFGQSVIPDKVKDEIKQTVQKLACNNLTTGTKDDADLIKSRLNVLEEDGITWTYIVYNHQGEKFYEHTQVVKDCSEFMKLREIY</sequence>
<dbReference type="OrthoDB" id="6693725at2"/>
<dbReference type="eggNOG" id="ENOG50329Q5">
    <property type="taxonomic scope" value="Bacteria"/>
</dbReference>
<dbReference type="AlphaFoldDB" id="N8QGT6"/>
<reference evidence="1 2" key="1">
    <citation type="submission" date="2013-02" db="EMBL/GenBank/DDBJ databases">
        <title>The Genome Sequence of Acinetobacter sp. ANC 3994.</title>
        <authorList>
            <consortium name="The Broad Institute Genome Sequencing Platform"/>
            <consortium name="The Broad Institute Genome Sequencing Center for Infectious Disease"/>
            <person name="Cerqueira G."/>
            <person name="Feldgarden M."/>
            <person name="Courvalin P."/>
            <person name="Perichon B."/>
            <person name="Grillot-Courvalin C."/>
            <person name="Clermont D."/>
            <person name="Rocha E."/>
            <person name="Yoon E.-J."/>
            <person name="Nemec A."/>
            <person name="Walker B."/>
            <person name="Young S.K."/>
            <person name="Zeng Q."/>
            <person name="Gargeya S."/>
            <person name="Fitzgerald M."/>
            <person name="Haas B."/>
            <person name="Abouelleil A."/>
            <person name="Alvarado L."/>
            <person name="Arachchi H.M."/>
            <person name="Berlin A.M."/>
            <person name="Chapman S.B."/>
            <person name="Dewar J."/>
            <person name="Goldberg J."/>
            <person name="Griggs A."/>
            <person name="Gujja S."/>
            <person name="Hansen M."/>
            <person name="Howarth C."/>
            <person name="Imamovic A."/>
            <person name="Larimer J."/>
            <person name="McCowan C."/>
            <person name="Murphy C."/>
            <person name="Neiman D."/>
            <person name="Pearson M."/>
            <person name="Priest M."/>
            <person name="Roberts A."/>
            <person name="Saif S."/>
            <person name="Shea T."/>
            <person name="Sisk P."/>
            <person name="Sykes S."/>
            <person name="Wortman J."/>
            <person name="Nusbaum C."/>
            <person name="Birren B."/>
        </authorList>
    </citation>
    <scope>NUCLEOTIDE SEQUENCE [LARGE SCALE GENOMIC DNA]</scope>
    <source>
        <strain evidence="1 2">ANC 3994</strain>
    </source>
</reference>